<gene>
    <name evidence="10" type="ORF">EC957_010037</name>
</gene>
<feature type="compositionally biased region" description="Polar residues" evidence="6">
    <location>
        <begin position="1039"/>
        <end position="1048"/>
    </location>
</feature>
<dbReference type="PROSITE" id="PS50294">
    <property type="entry name" value="WD_REPEATS_REGION"/>
    <property type="match status" value="1"/>
</dbReference>
<dbReference type="Proteomes" id="UP000723463">
    <property type="component" value="Unassembled WGS sequence"/>
</dbReference>
<evidence type="ECO:0000259" key="7">
    <source>
        <dbReference type="Pfam" id="PF12341"/>
    </source>
</evidence>
<feature type="domain" description="WDHD1 first WD40" evidence="9">
    <location>
        <begin position="16"/>
        <end position="292"/>
    </location>
</feature>
<dbReference type="SMART" id="SM00320">
    <property type="entry name" value="WD40"/>
    <property type="match status" value="5"/>
</dbReference>
<dbReference type="PROSITE" id="PS50082">
    <property type="entry name" value="WD_REPEATS_2"/>
    <property type="match status" value="1"/>
</dbReference>
<dbReference type="GO" id="GO:0000278">
    <property type="term" value="P:mitotic cell cycle"/>
    <property type="evidence" value="ECO:0007669"/>
    <property type="project" value="TreeGrafter"/>
</dbReference>
<dbReference type="SUPFAM" id="SSF50978">
    <property type="entry name" value="WD40 repeat-like"/>
    <property type="match status" value="1"/>
</dbReference>
<sequence length="1060" mass="117563">MAEKNTSGTNRTKAATLSPDGRYIMAAGPGDILLHRLHGSEFTTGETIELDDDPECLSASNRIIYAGYADGMVKSYDYIRKESMGALTRCELAVRCLAVSDHGRFLAIGTEGTEIKIIDTEDIDMCWSVKGHKKAVNCFAFDPLGNFLLSSSCDGTVIVWDIKTRDSKPYEIINISDPITTSSIKSFPLAWHPTGEFFVVGKDKDIIVYHRHTWTKSFTYRNGSTAMPLSLHFSPNGRFLLARSNMDNVWVWQYKEKESPCAEYTHAAGGMTGAWWKTDENAITITDKKGKVKFWENVVDSEKGAPFGQPKPDPLEGLFDDAAIDDDAKEDEEMGHAAVSDDESLHDFIVDDEHGHYIPEKTSGASTEKIAIARGVSFSSTKAKPLKTLHPRFQPGATSSDGQRRYLAFNLLGLITSVQHENRCTVVVEFHDKVTSRGFRFSDNSKFSMAYLGINGAIFAAPAIDENPSTVYYKTHDSSLSKSEWQIYLPEGEDVIGVALTKDAAIVATSRGFVRTFSQSGVQTGIFSVGSIVAIAGLHDLAIIIYHQGEPFEGSQNLGYLMYNVDTNQRIQRGPLPVSDDTTVTWLGFSEYGVPAFYDDTGVVHILNHYRRIDQGQWVPILDTNVLDSDKDTQPTYWPVGLSDEAFTCVKCRKGESEPSFPKPFVTELPFKMPTLYQETEAGEAEEAWLREKIMTGLSKDEKLASSLERPNKTVSRREVEMDMLVLKMIGFACKAGFAQKAMDLTAMLCNSSSIDRAVKIAYHYKLQQLTERMQKLREVMVRAEEDGHSDAENVMGDDTIDTSSRRDERLYRVSSKQEEDELERRTFQKKDPVQVNDPFGRRVVKDTSAGRNVSNGSGSAAAAVGGAANPFKKKVGASSAGAPKGFGNIVKETDSNVLPITRRATDVFEAADYLTADDQRLRTEKEKAGRQDDIFRKRKANGATATSGGQKTLSMFTKQVSAGSSSATDTKRFKKQQQEDEMMVEDDFLDDNNGYEDREESFPPAAQVIPETQQDDNDEDELFALSVEETRGHLASTRVESSLSPDRSSVLAGFKFNRP</sequence>
<feature type="domain" description="WDHD1/CFT4 helical bundle" evidence="8">
    <location>
        <begin position="684"/>
        <end position="781"/>
    </location>
</feature>
<evidence type="ECO:0000313" key="10">
    <source>
        <dbReference type="EMBL" id="KAF9551151.1"/>
    </source>
</evidence>
<dbReference type="InterPro" id="IPR015943">
    <property type="entry name" value="WD40/YVTN_repeat-like_dom_sf"/>
</dbReference>
<dbReference type="InterPro" id="IPR001680">
    <property type="entry name" value="WD40_rpt"/>
</dbReference>
<accession>A0A9P6FI77</accession>
<evidence type="ECO:0000256" key="2">
    <source>
        <dbReference type="ARBA" id="ARBA00022574"/>
    </source>
</evidence>
<feature type="region of interest" description="Disordered" evidence="6">
    <location>
        <begin position="791"/>
        <end position="826"/>
    </location>
</feature>
<evidence type="ECO:0000259" key="8">
    <source>
        <dbReference type="Pfam" id="PF20946"/>
    </source>
</evidence>
<dbReference type="InterPro" id="IPR022100">
    <property type="entry name" value="WDHD1/CFT4_beta-prop_2nd"/>
</dbReference>
<evidence type="ECO:0000313" key="11">
    <source>
        <dbReference type="Proteomes" id="UP000723463"/>
    </source>
</evidence>
<dbReference type="Pfam" id="PF20946">
    <property type="entry name" value="Ctf4_C"/>
    <property type="match status" value="1"/>
</dbReference>
<evidence type="ECO:0000256" key="6">
    <source>
        <dbReference type="SAM" id="MobiDB-lite"/>
    </source>
</evidence>
<comment type="subcellular location">
    <subcellularLocation>
        <location evidence="1">Nucleus</location>
    </subcellularLocation>
</comment>
<keyword evidence="2 5" id="KW-0853">WD repeat</keyword>
<dbReference type="InterPro" id="IPR048591">
    <property type="entry name" value="WDHD1/CFT4_hel"/>
</dbReference>
<dbReference type="Gene3D" id="2.130.10.10">
    <property type="entry name" value="YVTN repeat-like/Quinoprotein amine dehydrogenase"/>
    <property type="match status" value="2"/>
</dbReference>
<evidence type="ECO:0008006" key="12">
    <source>
        <dbReference type="Google" id="ProtNLM"/>
    </source>
</evidence>
<dbReference type="InterPro" id="IPR019775">
    <property type="entry name" value="WD40_repeat_CS"/>
</dbReference>
<feature type="repeat" description="WD" evidence="5">
    <location>
        <begin position="129"/>
        <end position="170"/>
    </location>
</feature>
<dbReference type="Pfam" id="PF24817">
    <property type="entry name" value="WD40_WDHD1_1st"/>
    <property type="match status" value="1"/>
</dbReference>
<feature type="compositionally biased region" description="Basic and acidic residues" evidence="6">
    <location>
        <begin position="923"/>
        <end position="936"/>
    </location>
</feature>
<dbReference type="PANTHER" id="PTHR19932:SF10">
    <property type="entry name" value="WD REPEAT AND HMG-BOX DNA-BINDING PROTEIN 1"/>
    <property type="match status" value="1"/>
</dbReference>
<feature type="region of interest" description="Disordered" evidence="6">
    <location>
        <begin position="923"/>
        <end position="1021"/>
    </location>
</feature>
<evidence type="ECO:0000256" key="1">
    <source>
        <dbReference type="ARBA" id="ARBA00004123"/>
    </source>
</evidence>
<evidence type="ECO:0000256" key="3">
    <source>
        <dbReference type="ARBA" id="ARBA00022737"/>
    </source>
</evidence>
<reference evidence="10" key="1">
    <citation type="journal article" date="2020" name="Fungal Divers.">
        <title>Resolving the Mortierellaceae phylogeny through synthesis of multi-gene phylogenetics and phylogenomics.</title>
        <authorList>
            <person name="Vandepol N."/>
            <person name="Liber J."/>
            <person name="Desiro A."/>
            <person name="Na H."/>
            <person name="Kennedy M."/>
            <person name="Barry K."/>
            <person name="Grigoriev I.V."/>
            <person name="Miller A.N."/>
            <person name="O'Donnell K."/>
            <person name="Stajich J.E."/>
            <person name="Bonito G."/>
        </authorList>
    </citation>
    <scope>NUCLEOTIDE SEQUENCE</scope>
    <source>
        <strain evidence="10">NRRL 2591</strain>
    </source>
</reference>
<keyword evidence="11" id="KW-1185">Reference proteome</keyword>
<dbReference type="GO" id="GO:0006281">
    <property type="term" value="P:DNA repair"/>
    <property type="evidence" value="ECO:0007669"/>
    <property type="project" value="TreeGrafter"/>
</dbReference>
<feature type="compositionally biased region" description="Acidic residues" evidence="6">
    <location>
        <begin position="980"/>
        <end position="1000"/>
    </location>
</feature>
<feature type="domain" description="WDHD1/CFT4 second beta-propeller" evidence="7">
    <location>
        <begin position="392"/>
        <end position="674"/>
    </location>
</feature>
<dbReference type="EMBL" id="JAAAXW010000006">
    <property type="protein sequence ID" value="KAF9551151.1"/>
    <property type="molecule type" value="Genomic_DNA"/>
</dbReference>
<proteinExistence type="predicted"/>
<feature type="region of interest" description="Disordered" evidence="6">
    <location>
        <begin position="1034"/>
        <end position="1060"/>
    </location>
</feature>
<keyword evidence="3" id="KW-0677">Repeat</keyword>
<dbReference type="PROSITE" id="PS00678">
    <property type="entry name" value="WD_REPEATS_1"/>
    <property type="match status" value="1"/>
</dbReference>
<dbReference type="InterPro" id="IPR036322">
    <property type="entry name" value="WD40_repeat_dom_sf"/>
</dbReference>
<evidence type="ECO:0000256" key="4">
    <source>
        <dbReference type="ARBA" id="ARBA00023242"/>
    </source>
</evidence>
<evidence type="ECO:0000259" key="9">
    <source>
        <dbReference type="Pfam" id="PF24817"/>
    </source>
</evidence>
<feature type="compositionally biased region" description="Polar residues" evidence="6">
    <location>
        <begin position="944"/>
        <end position="969"/>
    </location>
</feature>
<protein>
    <recommendedName>
        <fullName evidence="12">Minichromosome loss protein Mcl1 middle region domain-containing protein</fullName>
    </recommendedName>
</protein>
<dbReference type="GO" id="GO:0043596">
    <property type="term" value="C:nuclear replication fork"/>
    <property type="evidence" value="ECO:0007669"/>
    <property type="project" value="TreeGrafter"/>
</dbReference>
<dbReference type="GO" id="GO:0003682">
    <property type="term" value="F:chromatin binding"/>
    <property type="evidence" value="ECO:0007669"/>
    <property type="project" value="TreeGrafter"/>
</dbReference>
<dbReference type="AlphaFoldDB" id="A0A9P6FI77"/>
<evidence type="ECO:0000256" key="5">
    <source>
        <dbReference type="PROSITE-ProRule" id="PRU00221"/>
    </source>
</evidence>
<comment type="caution">
    <text evidence="10">The sequence shown here is derived from an EMBL/GenBank/DDBJ whole genome shotgun (WGS) entry which is preliminary data.</text>
</comment>
<dbReference type="PANTHER" id="PTHR19932">
    <property type="entry name" value="WD REPEAT AND HMG-BOX DNA BINDING PROTEIN"/>
    <property type="match status" value="1"/>
</dbReference>
<dbReference type="Pfam" id="PF12341">
    <property type="entry name" value="Mcl1_mid"/>
    <property type="match status" value="1"/>
</dbReference>
<feature type="compositionally biased region" description="Basic and acidic residues" evidence="6">
    <location>
        <begin position="804"/>
        <end position="826"/>
    </location>
</feature>
<dbReference type="InterPro" id="IPR057646">
    <property type="entry name" value="WD40_WDHD1_1st"/>
</dbReference>
<name>A0A9P6FI77_9FUNG</name>
<dbReference type="GO" id="GO:0006261">
    <property type="term" value="P:DNA-templated DNA replication"/>
    <property type="evidence" value="ECO:0007669"/>
    <property type="project" value="TreeGrafter"/>
</dbReference>
<keyword evidence="4" id="KW-0539">Nucleus</keyword>
<organism evidence="10 11">
    <name type="scientific">Mortierella hygrophila</name>
    <dbReference type="NCBI Taxonomy" id="979708"/>
    <lineage>
        <taxon>Eukaryota</taxon>
        <taxon>Fungi</taxon>
        <taxon>Fungi incertae sedis</taxon>
        <taxon>Mucoromycota</taxon>
        <taxon>Mortierellomycotina</taxon>
        <taxon>Mortierellomycetes</taxon>
        <taxon>Mortierellales</taxon>
        <taxon>Mortierellaceae</taxon>
        <taxon>Mortierella</taxon>
    </lineage>
</organism>